<feature type="chain" id="PRO_5046013091" description="Lipoprotein" evidence="2">
    <location>
        <begin position="22"/>
        <end position="158"/>
    </location>
</feature>
<sequence length="158" mass="15653">MRLDVCAVAALVAVVGLTGTACNNSDSTTAATSSSASATSAAPVNGAQPASLVPTPASSQSTKGPDAIADNGIHLHYQVNGAPAEVMAAYKAALESKGWAVTTVVTSTDSHGGGATYTGTNGNAYGVFDGGGFNTTTYIDVCTWPAKPANPNCARGDR</sequence>
<accession>A0ABX8VSH3</accession>
<evidence type="ECO:0000313" key="3">
    <source>
        <dbReference type="EMBL" id="QYL18531.1"/>
    </source>
</evidence>
<feature type="region of interest" description="Disordered" evidence="1">
    <location>
        <begin position="40"/>
        <end position="66"/>
    </location>
</feature>
<evidence type="ECO:0000313" key="4">
    <source>
        <dbReference type="Proteomes" id="UP000825367"/>
    </source>
</evidence>
<evidence type="ECO:0008006" key="5">
    <source>
        <dbReference type="Google" id="ProtNLM"/>
    </source>
</evidence>
<feature type="signal peptide" evidence="2">
    <location>
        <begin position="1"/>
        <end position="21"/>
    </location>
</feature>
<name>A0ABX8VSH3_9MYCO</name>
<gene>
    <name evidence="3" type="ORF">K0O64_08530</name>
</gene>
<keyword evidence="4" id="KW-1185">Reference proteome</keyword>
<evidence type="ECO:0000256" key="1">
    <source>
        <dbReference type="SAM" id="MobiDB-lite"/>
    </source>
</evidence>
<dbReference type="EMBL" id="CP080333">
    <property type="protein sequence ID" value="QYL18531.1"/>
    <property type="molecule type" value="Genomic_DNA"/>
</dbReference>
<proteinExistence type="predicted"/>
<keyword evidence="2" id="KW-0732">Signal</keyword>
<dbReference type="Proteomes" id="UP000825367">
    <property type="component" value="Chromosome"/>
</dbReference>
<reference evidence="3 4" key="1">
    <citation type="submission" date="2021-07" db="EMBL/GenBank/DDBJ databases">
        <title>Whole genome sequencing of non-tuberculosis mycobacteria type-strains.</title>
        <authorList>
            <person name="Igarashi Y."/>
            <person name="Osugi A."/>
            <person name="Mitarai S."/>
        </authorList>
    </citation>
    <scope>NUCLEOTIDE SEQUENCE [LARGE SCALE GENOMIC DNA]</scope>
    <source>
        <strain evidence="3 4">JCM 16370</strain>
    </source>
</reference>
<evidence type="ECO:0000256" key="2">
    <source>
        <dbReference type="SAM" id="SignalP"/>
    </source>
</evidence>
<dbReference type="RefSeq" id="WP_071946786.1">
    <property type="nucleotide sequence ID" value="NZ_BAAAVX010000075.1"/>
</dbReference>
<protein>
    <recommendedName>
        <fullName evidence="5">Lipoprotein</fullName>
    </recommendedName>
</protein>
<dbReference type="PROSITE" id="PS51257">
    <property type="entry name" value="PROKAR_LIPOPROTEIN"/>
    <property type="match status" value="1"/>
</dbReference>
<organism evidence="3 4">
    <name type="scientific">Mycolicibacterium pallens</name>
    <dbReference type="NCBI Taxonomy" id="370524"/>
    <lineage>
        <taxon>Bacteria</taxon>
        <taxon>Bacillati</taxon>
        <taxon>Actinomycetota</taxon>
        <taxon>Actinomycetes</taxon>
        <taxon>Mycobacteriales</taxon>
        <taxon>Mycobacteriaceae</taxon>
        <taxon>Mycolicibacterium</taxon>
    </lineage>
</organism>